<evidence type="ECO:0000313" key="8">
    <source>
        <dbReference type="EMBL" id="ETW05949.1"/>
    </source>
</evidence>
<dbReference type="eggNOG" id="ENOG502QUG9">
    <property type="taxonomic scope" value="Eukaryota"/>
</dbReference>
<dbReference type="Pfam" id="PF04108">
    <property type="entry name" value="ATG17_like"/>
    <property type="match status" value="1"/>
</dbReference>
<evidence type="ECO:0000256" key="3">
    <source>
        <dbReference type="ARBA" id="ARBA00023006"/>
    </source>
</evidence>
<evidence type="ECO:0000259" key="7">
    <source>
        <dbReference type="Pfam" id="PF10377"/>
    </source>
</evidence>
<dbReference type="EMBL" id="KI913956">
    <property type="protein sequence ID" value="ETW05949.1"/>
    <property type="molecule type" value="Genomic_DNA"/>
</dbReference>
<proteinExistence type="predicted"/>
<feature type="domain" description="Autophagy protein ATG17-like" evidence="6">
    <location>
        <begin position="175"/>
        <end position="540"/>
    </location>
</feature>
<evidence type="ECO:0000256" key="2">
    <source>
        <dbReference type="ARBA" id="ARBA00022927"/>
    </source>
</evidence>
<dbReference type="PANTHER" id="PTHR13222:SF1">
    <property type="entry name" value="RB1-INDUCIBLE COILED-COIL PROTEIN 1"/>
    <property type="match status" value="1"/>
</dbReference>
<evidence type="ECO:0000256" key="1">
    <source>
        <dbReference type="ARBA" id="ARBA00022448"/>
    </source>
</evidence>
<dbReference type="GO" id="GO:0019901">
    <property type="term" value="F:protein kinase binding"/>
    <property type="evidence" value="ECO:0007669"/>
    <property type="project" value="TreeGrafter"/>
</dbReference>
<dbReference type="GO" id="GO:0015031">
    <property type="term" value="P:protein transport"/>
    <property type="evidence" value="ECO:0007669"/>
    <property type="project" value="UniProtKB-KW"/>
</dbReference>
<dbReference type="GO" id="GO:0034517">
    <property type="term" value="P:ribophagy"/>
    <property type="evidence" value="ECO:0007669"/>
    <property type="project" value="TreeGrafter"/>
</dbReference>
<keyword evidence="4 5" id="KW-0175">Coiled coil</keyword>
<dbReference type="Pfam" id="PF10377">
    <property type="entry name" value="ATG11"/>
    <property type="match status" value="1"/>
</dbReference>
<feature type="domain" description="Autophagy-related protein 11 C-terminal" evidence="7">
    <location>
        <begin position="763"/>
        <end position="863"/>
    </location>
</feature>
<evidence type="ECO:0000259" key="6">
    <source>
        <dbReference type="Pfam" id="PF04108"/>
    </source>
</evidence>
<dbReference type="AlphaFoldDB" id="A0A024UI56"/>
<evidence type="ECO:0000256" key="4">
    <source>
        <dbReference type="ARBA" id="ARBA00023054"/>
    </source>
</evidence>
<evidence type="ECO:0000256" key="5">
    <source>
        <dbReference type="SAM" id="Coils"/>
    </source>
</evidence>
<dbReference type="STRING" id="157072.A0A024UI56"/>
<dbReference type="GO" id="GO:0000422">
    <property type="term" value="P:autophagy of mitochondrion"/>
    <property type="evidence" value="ECO:0007669"/>
    <property type="project" value="TreeGrafter"/>
</dbReference>
<dbReference type="GO" id="GO:0034045">
    <property type="term" value="C:phagophore assembly site membrane"/>
    <property type="evidence" value="ECO:0007669"/>
    <property type="project" value="TreeGrafter"/>
</dbReference>
<dbReference type="PANTHER" id="PTHR13222">
    <property type="entry name" value="RB1-INDUCIBLE COILED-COIL"/>
    <property type="match status" value="1"/>
</dbReference>
<keyword evidence="2" id="KW-0653">Protein transport</keyword>
<dbReference type="RefSeq" id="XP_008865726.1">
    <property type="nucleotide sequence ID" value="XM_008867504.1"/>
</dbReference>
<reference evidence="8" key="1">
    <citation type="submission" date="2013-12" db="EMBL/GenBank/DDBJ databases">
        <title>The Genome Sequence of Aphanomyces invadans NJM9701.</title>
        <authorList>
            <consortium name="The Broad Institute Genomics Platform"/>
            <person name="Russ C."/>
            <person name="Tyler B."/>
            <person name="van West P."/>
            <person name="Dieguez-Uribeondo J."/>
            <person name="Young S.K."/>
            <person name="Zeng Q."/>
            <person name="Gargeya S."/>
            <person name="Fitzgerald M."/>
            <person name="Abouelleil A."/>
            <person name="Alvarado L."/>
            <person name="Chapman S.B."/>
            <person name="Gainer-Dewar J."/>
            <person name="Goldberg J."/>
            <person name="Griggs A."/>
            <person name="Gujja S."/>
            <person name="Hansen M."/>
            <person name="Howarth C."/>
            <person name="Imamovic A."/>
            <person name="Ireland A."/>
            <person name="Larimer J."/>
            <person name="McCowan C."/>
            <person name="Murphy C."/>
            <person name="Pearson M."/>
            <person name="Poon T.W."/>
            <person name="Priest M."/>
            <person name="Roberts A."/>
            <person name="Saif S."/>
            <person name="Shea T."/>
            <person name="Sykes S."/>
            <person name="Wortman J."/>
            <person name="Nusbaum C."/>
            <person name="Birren B."/>
        </authorList>
    </citation>
    <scope>NUCLEOTIDE SEQUENCE [LARGE SCALE GENOMIC DNA]</scope>
    <source>
        <strain evidence="8">NJM9701</strain>
    </source>
</reference>
<gene>
    <name evidence="8" type="ORF">H310_03583</name>
</gene>
<protein>
    <submittedName>
        <fullName evidence="8">Uncharacterized protein</fullName>
    </submittedName>
</protein>
<dbReference type="GO" id="GO:0000045">
    <property type="term" value="P:autophagosome assembly"/>
    <property type="evidence" value="ECO:0007669"/>
    <property type="project" value="InterPro"/>
</dbReference>
<dbReference type="GO" id="GO:0061709">
    <property type="term" value="P:reticulophagy"/>
    <property type="evidence" value="ECO:0007669"/>
    <property type="project" value="TreeGrafter"/>
</dbReference>
<dbReference type="GO" id="GO:0060090">
    <property type="term" value="F:molecular adaptor activity"/>
    <property type="evidence" value="ECO:0007669"/>
    <property type="project" value="TreeGrafter"/>
</dbReference>
<keyword evidence="1" id="KW-0813">Transport</keyword>
<organism evidence="8">
    <name type="scientific">Aphanomyces invadans</name>
    <dbReference type="NCBI Taxonomy" id="157072"/>
    <lineage>
        <taxon>Eukaryota</taxon>
        <taxon>Sar</taxon>
        <taxon>Stramenopiles</taxon>
        <taxon>Oomycota</taxon>
        <taxon>Saprolegniomycetes</taxon>
        <taxon>Saprolegniales</taxon>
        <taxon>Verrucalvaceae</taxon>
        <taxon>Aphanomyces</taxon>
    </lineage>
</organism>
<dbReference type="GO" id="GO:0034727">
    <property type="term" value="P:piecemeal microautophagy of the nucleus"/>
    <property type="evidence" value="ECO:0007669"/>
    <property type="project" value="TreeGrafter"/>
</dbReference>
<dbReference type="InterPro" id="IPR029071">
    <property type="entry name" value="Ubiquitin-like_domsf"/>
</dbReference>
<sequence length="868" mass="96542">MEKGFGAAEGCMSPLTLDSHSPMAVHDDTVGAIVPNPSLFALHIKVINAMDGLQHDLDLSASRASIHSLRQALVLKTGVPVDDQILLHGPPYARLDPKKSIESYNLPNASTSIFLYDRRILSLDKPPAPRIVLQPQNVHAPAALPSSPFNHSKLLQETSSPLLRALFDYESQFQQQVLMAEAVESTAIARLAATEACVEQLEHQSRAIQAALSNLDTHHVAMQARFTPFWSDFQHTSADHTQLLENFDTYVNRLQTIPLHPALATATRSTLLDCIPLDRERDWFVSCQQSQKSIQSKMEGLATTYRSVSDAITLHSSNTLNGHASVAVPLDGLRRKIDECAANIASISSMRQSLRQNYDAVVKRVADTTQQTLDEVNSMPATTSMNTSFMFGSTHILEACRGLDELFRQQADVLPSMQRLDDDVKIAMNSVAKIKEEFFSVVCAKLKLVSELQSSIVEFETHLGILKDALAYQKLQFAELKHIELLPHAYEACVAEIKRRRQYGRIFQLRINEMGQAMVAMREAEIAKREAFLRDHGQHLPRDFAPGLTEKPSHCIVSMRPFDTNLPGIEEDNVEDPPNELQLLKQRCHALERQVETLQQELDDQHKASCHCDDSYSNSSSLSASVETGPVGPKFPLVLALAATAGHSGTMNNSSEMLKENDTVRRLKDAVYEKDSKIGHLEDANSTLHDTVRSLQFSMGMQRNWLKKVVSVLNVENVELDSAEGLHECLMHIEDKWKDCTAAAVAPPLAATAPAAPDVSVSSDADASSKIAFRSFSYNDLALFLPTFAPTDVNAPKIYLAFHLGCPNRFLSDESITTYYQMNTRYPEYILGRIVFIDERVASERDNPYRLIAGTTFFVLTVTFLVDF</sequence>
<dbReference type="InterPro" id="IPR040040">
    <property type="entry name" value="ATG11"/>
</dbReference>
<dbReference type="InterPro" id="IPR019460">
    <property type="entry name" value="Atg11_C"/>
</dbReference>
<dbReference type="OrthoDB" id="447953at2759"/>
<dbReference type="InterPro" id="IPR045326">
    <property type="entry name" value="ATG17-like_dom"/>
</dbReference>
<feature type="coiled-coil region" evidence="5">
    <location>
        <begin position="581"/>
        <end position="608"/>
    </location>
</feature>
<accession>A0A024UI56</accession>
<dbReference type="GO" id="GO:1990316">
    <property type="term" value="C:Atg1/ULK1 kinase complex"/>
    <property type="evidence" value="ECO:0007669"/>
    <property type="project" value="TreeGrafter"/>
</dbReference>
<dbReference type="CDD" id="cd17039">
    <property type="entry name" value="Ubl_ubiquitin_like"/>
    <property type="match status" value="1"/>
</dbReference>
<name>A0A024UI56_9STRA</name>
<dbReference type="GeneID" id="20080633"/>
<dbReference type="VEuPathDB" id="FungiDB:H310_03583"/>
<keyword evidence="3" id="KW-0072">Autophagy</keyword>
<dbReference type="SUPFAM" id="SSF54236">
    <property type="entry name" value="Ubiquitin-like"/>
    <property type="match status" value="1"/>
</dbReference>